<name>A0A4R4WZB3_9ACTN</name>
<evidence type="ECO:0000313" key="3">
    <source>
        <dbReference type="Proteomes" id="UP000294543"/>
    </source>
</evidence>
<evidence type="ECO:0000256" key="1">
    <source>
        <dbReference type="SAM" id="Phobius"/>
    </source>
</evidence>
<protein>
    <submittedName>
        <fullName evidence="2">Uncharacterized protein</fullName>
    </submittedName>
</protein>
<dbReference type="AlphaFoldDB" id="A0A4R4WZB3"/>
<keyword evidence="1" id="KW-1133">Transmembrane helix</keyword>
<feature type="transmembrane region" description="Helical" evidence="1">
    <location>
        <begin position="6"/>
        <end position="28"/>
    </location>
</feature>
<reference evidence="2 3" key="1">
    <citation type="submission" date="2019-03" db="EMBL/GenBank/DDBJ databases">
        <title>Draft genome sequences of novel Actinobacteria.</title>
        <authorList>
            <person name="Sahin N."/>
            <person name="Ay H."/>
            <person name="Saygin H."/>
        </authorList>
    </citation>
    <scope>NUCLEOTIDE SEQUENCE [LARGE SCALE GENOMIC DNA]</scope>
    <source>
        <strain evidence="2 3">KC712</strain>
    </source>
</reference>
<feature type="transmembrane region" description="Helical" evidence="1">
    <location>
        <begin position="122"/>
        <end position="142"/>
    </location>
</feature>
<dbReference type="RefSeq" id="WP_132506830.1">
    <property type="nucleotide sequence ID" value="NZ_SMKP01000019.1"/>
</dbReference>
<dbReference type="Proteomes" id="UP000294543">
    <property type="component" value="Unassembled WGS sequence"/>
</dbReference>
<feature type="transmembrane region" description="Helical" evidence="1">
    <location>
        <begin position="48"/>
        <end position="65"/>
    </location>
</feature>
<keyword evidence="1" id="KW-0812">Transmembrane</keyword>
<comment type="caution">
    <text evidence="2">The sequence shown here is derived from an EMBL/GenBank/DDBJ whole genome shotgun (WGS) entry which is preliminary data.</text>
</comment>
<dbReference type="OrthoDB" id="329803at2"/>
<evidence type="ECO:0000313" key="2">
    <source>
        <dbReference type="EMBL" id="TDD23233.1"/>
    </source>
</evidence>
<keyword evidence="3" id="KW-1185">Reference proteome</keyword>
<proteinExistence type="predicted"/>
<keyword evidence="1" id="KW-0472">Membrane</keyword>
<dbReference type="EMBL" id="SMKP01000019">
    <property type="protein sequence ID" value="TDD23233.1"/>
    <property type="molecule type" value="Genomic_DNA"/>
</dbReference>
<sequence>MTVALKILLGLYTLQALIKFFNLFVVPYSFRIKRIAALYSGGGRSVKVFDDVLLAFTVLLVAMLASAGLEHLSFITGLMVGLTLTQLLFHRFNRPLDADKAPPPPVSPIKSMSYAIQATPALAWRELIVQTALFVWALYMLVTGA</sequence>
<organism evidence="2 3">
    <name type="scientific">Nonomuraea diastatica</name>
    <dbReference type="NCBI Taxonomy" id="1848329"/>
    <lineage>
        <taxon>Bacteria</taxon>
        <taxon>Bacillati</taxon>
        <taxon>Actinomycetota</taxon>
        <taxon>Actinomycetes</taxon>
        <taxon>Streptosporangiales</taxon>
        <taxon>Streptosporangiaceae</taxon>
        <taxon>Nonomuraea</taxon>
    </lineage>
</organism>
<gene>
    <name evidence="2" type="ORF">E1294_09325</name>
</gene>
<accession>A0A4R4WZB3</accession>